<dbReference type="Pfam" id="PF06985">
    <property type="entry name" value="HET"/>
    <property type="match status" value="1"/>
</dbReference>
<protein>
    <recommendedName>
        <fullName evidence="1">Heterokaryon incompatibility domain-containing protein</fullName>
    </recommendedName>
</protein>
<sequence length="356" mass="40332">MVFQLGLRYLWVDSLCIIQDDDETHDRQISQMDRIFHSASFTIVAAHGSNAHAGLPGIRPNSRKRYQLVETVAGIELGNRLHLLLPNELFGNHEHGRWEGQVWWGPEHYLVEHYGRITWIDAEDGSKFTDQEYHGCTGETQRGNWERMPFTVLDKDCYYEPGQVALFYHPISPLADRKPRAFLLSDSQALHLEALAMSFLVSHEPVSPQVAGYFSEAGQDPVPLALLDNSGILTGIVYVAESIVARLPLPGCYDFIALSRTKPRNTPTPLQEPTFDDADVVGRKQALPVIEKGWVELSKWGFDERVYSPQLDWSLYDVMMLEWSDSSKPTAGRLGVGFSHVDAFRFGCQKRFVKLI</sequence>
<feature type="domain" description="Heterokaryon incompatibility" evidence="1">
    <location>
        <begin position="4"/>
        <end position="71"/>
    </location>
</feature>
<name>A0A8H4RNX1_9HELO</name>
<dbReference type="EMBL" id="JAAMPI010000415">
    <property type="protein sequence ID" value="KAF4631732.1"/>
    <property type="molecule type" value="Genomic_DNA"/>
</dbReference>
<dbReference type="AlphaFoldDB" id="A0A8H4RNX1"/>
<evidence type="ECO:0000259" key="1">
    <source>
        <dbReference type="Pfam" id="PF06985"/>
    </source>
</evidence>
<evidence type="ECO:0000313" key="3">
    <source>
        <dbReference type="Proteomes" id="UP000566819"/>
    </source>
</evidence>
<dbReference type="InterPro" id="IPR010730">
    <property type="entry name" value="HET"/>
</dbReference>
<dbReference type="PANTHER" id="PTHR33112">
    <property type="entry name" value="DOMAIN PROTEIN, PUTATIVE-RELATED"/>
    <property type="match status" value="1"/>
</dbReference>
<organism evidence="2 3">
    <name type="scientific">Cudoniella acicularis</name>
    <dbReference type="NCBI Taxonomy" id="354080"/>
    <lineage>
        <taxon>Eukaryota</taxon>
        <taxon>Fungi</taxon>
        <taxon>Dikarya</taxon>
        <taxon>Ascomycota</taxon>
        <taxon>Pezizomycotina</taxon>
        <taxon>Leotiomycetes</taxon>
        <taxon>Helotiales</taxon>
        <taxon>Tricladiaceae</taxon>
        <taxon>Cudoniella</taxon>
    </lineage>
</organism>
<keyword evidence="3" id="KW-1185">Reference proteome</keyword>
<gene>
    <name evidence="2" type="ORF">G7Y89_g6392</name>
</gene>
<proteinExistence type="predicted"/>
<dbReference type="Proteomes" id="UP000566819">
    <property type="component" value="Unassembled WGS sequence"/>
</dbReference>
<accession>A0A8H4RNX1</accession>
<dbReference type="OrthoDB" id="3563405at2759"/>
<comment type="caution">
    <text evidence="2">The sequence shown here is derived from an EMBL/GenBank/DDBJ whole genome shotgun (WGS) entry which is preliminary data.</text>
</comment>
<evidence type="ECO:0000313" key="2">
    <source>
        <dbReference type="EMBL" id="KAF4631732.1"/>
    </source>
</evidence>
<dbReference type="PANTHER" id="PTHR33112:SF16">
    <property type="entry name" value="HETEROKARYON INCOMPATIBILITY DOMAIN-CONTAINING PROTEIN"/>
    <property type="match status" value="1"/>
</dbReference>
<reference evidence="2 3" key="1">
    <citation type="submission" date="2020-03" db="EMBL/GenBank/DDBJ databases">
        <title>Draft Genome Sequence of Cudoniella acicularis.</title>
        <authorList>
            <person name="Buettner E."/>
            <person name="Kellner H."/>
        </authorList>
    </citation>
    <scope>NUCLEOTIDE SEQUENCE [LARGE SCALE GENOMIC DNA]</scope>
    <source>
        <strain evidence="2 3">DSM 108380</strain>
    </source>
</reference>